<sequence length="176" mass="20384">MSLSRKSRRCLLWSNWKVTLYAIENKVKRSLGKLIISMFMKSKARPTNRLMTVNRMKFGFKIGKQHKPKYFRGVPFEAIKPAVIRGIQNEIIGNKAHIYWQTTGLRIWERPIFVVSVSTDDGPPVVHKTLNQSMILEDLKRPSKVEVKITPRFEFGGSHTEYTSNTTVLHLVEEAR</sequence>
<name>A0A016TMK1_9BILA</name>
<reference evidence="2" key="1">
    <citation type="journal article" date="2015" name="Nat. Genet.">
        <title>The genome and transcriptome of the zoonotic hookworm Ancylostoma ceylanicum identify infection-specific gene families.</title>
        <authorList>
            <person name="Schwarz E.M."/>
            <person name="Hu Y."/>
            <person name="Antoshechkin I."/>
            <person name="Miller M.M."/>
            <person name="Sternberg P.W."/>
            <person name="Aroian R.V."/>
        </authorList>
    </citation>
    <scope>NUCLEOTIDE SEQUENCE</scope>
    <source>
        <strain evidence="2">HY135</strain>
    </source>
</reference>
<protein>
    <submittedName>
        <fullName evidence="1">Uncharacterized protein</fullName>
    </submittedName>
</protein>
<organism evidence="1 2">
    <name type="scientific">Ancylostoma ceylanicum</name>
    <dbReference type="NCBI Taxonomy" id="53326"/>
    <lineage>
        <taxon>Eukaryota</taxon>
        <taxon>Metazoa</taxon>
        <taxon>Ecdysozoa</taxon>
        <taxon>Nematoda</taxon>
        <taxon>Chromadorea</taxon>
        <taxon>Rhabditida</taxon>
        <taxon>Rhabditina</taxon>
        <taxon>Rhabditomorpha</taxon>
        <taxon>Strongyloidea</taxon>
        <taxon>Ancylostomatidae</taxon>
        <taxon>Ancylostomatinae</taxon>
        <taxon>Ancylostoma</taxon>
    </lineage>
</organism>
<evidence type="ECO:0000313" key="2">
    <source>
        <dbReference type="Proteomes" id="UP000024635"/>
    </source>
</evidence>
<gene>
    <name evidence="1" type="primary">Acey_s0091.g2501</name>
    <name evidence="1" type="ORF">Y032_0091g2501</name>
</gene>
<keyword evidence="2" id="KW-1185">Reference proteome</keyword>
<dbReference type="Proteomes" id="UP000024635">
    <property type="component" value="Unassembled WGS sequence"/>
</dbReference>
<evidence type="ECO:0000313" key="1">
    <source>
        <dbReference type="EMBL" id="EYC03921.1"/>
    </source>
</evidence>
<dbReference type="AlphaFoldDB" id="A0A016TMK1"/>
<comment type="caution">
    <text evidence="1">The sequence shown here is derived from an EMBL/GenBank/DDBJ whole genome shotgun (WGS) entry which is preliminary data.</text>
</comment>
<accession>A0A016TMK1</accession>
<proteinExistence type="predicted"/>
<dbReference type="EMBL" id="JARK01001427">
    <property type="protein sequence ID" value="EYC03921.1"/>
    <property type="molecule type" value="Genomic_DNA"/>
</dbReference>